<keyword evidence="3" id="KW-0862">Zinc</keyword>
<evidence type="ECO:0000313" key="5">
    <source>
        <dbReference type="EMBL" id="GAA3689936.1"/>
    </source>
</evidence>
<organism evidence="5 6">
    <name type="scientific">Arthrobacter ginkgonis</name>
    <dbReference type="NCBI Taxonomy" id="1630594"/>
    <lineage>
        <taxon>Bacteria</taxon>
        <taxon>Bacillati</taxon>
        <taxon>Actinomycetota</taxon>
        <taxon>Actinomycetes</taxon>
        <taxon>Micrococcales</taxon>
        <taxon>Micrococcaceae</taxon>
        <taxon>Arthrobacter</taxon>
    </lineage>
</organism>
<dbReference type="EMBL" id="BAABEO010000019">
    <property type="protein sequence ID" value="GAA3689936.1"/>
    <property type="molecule type" value="Genomic_DNA"/>
</dbReference>
<evidence type="ECO:0000259" key="4">
    <source>
        <dbReference type="PROSITE" id="PS51266"/>
    </source>
</evidence>
<reference evidence="6" key="1">
    <citation type="journal article" date="2019" name="Int. J. Syst. Evol. Microbiol.">
        <title>The Global Catalogue of Microorganisms (GCM) 10K type strain sequencing project: providing services to taxonomists for standard genome sequencing and annotation.</title>
        <authorList>
            <consortium name="The Broad Institute Genomics Platform"/>
            <consortium name="The Broad Institute Genome Sequencing Center for Infectious Disease"/>
            <person name="Wu L."/>
            <person name="Ma J."/>
        </authorList>
    </citation>
    <scope>NUCLEOTIDE SEQUENCE [LARGE SCALE GENOMIC DNA]</scope>
    <source>
        <strain evidence="6">JCM 30742</strain>
    </source>
</reference>
<dbReference type="PROSITE" id="PS51266">
    <property type="entry name" value="ZF_CHY"/>
    <property type="match status" value="1"/>
</dbReference>
<dbReference type="InterPro" id="IPR008913">
    <property type="entry name" value="Znf_CHY"/>
</dbReference>
<dbReference type="PANTHER" id="PTHR28082:SF1">
    <property type="entry name" value="HELPER OF TIM PROTEIN 13"/>
    <property type="match status" value="1"/>
</dbReference>
<dbReference type="InterPro" id="IPR016694">
    <property type="entry name" value="UCP017292"/>
</dbReference>
<comment type="caution">
    <text evidence="5">The sequence shown here is derived from an EMBL/GenBank/DDBJ whole genome shotgun (WGS) entry which is preliminary data.</text>
</comment>
<dbReference type="InterPro" id="IPR037274">
    <property type="entry name" value="Znf_CHY_sf"/>
</dbReference>
<evidence type="ECO:0000256" key="2">
    <source>
        <dbReference type="ARBA" id="ARBA00022771"/>
    </source>
</evidence>
<name>A0ABP7CKE9_9MICC</name>
<evidence type="ECO:0000256" key="1">
    <source>
        <dbReference type="ARBA" id="ARBA00022723"/>
    </source>
</evidence>
<dbReference type="PANTHER" id="PTHR28082">
    <property type="entry name" value="ZINC FINGER PROTEIN"/>
    <property type="match status" value="1"/>
</dbReference>
<evidence type="ECO:0000256" key="3">
    <source>
        <dbReference type="ARBA" id="ARBA00022833"/>
    </source>
</evidence>
<sequence length="108" mass="11888">MNVNRPRVLGPVVDGETRCVHYRSPLDVIAIKFACCREFYPCHLCHAEAADHVAAQWPVDSRDEPAVLCGVCGHLLAISEYLGVDSCPSCAAAFNPGCKLHTELYFRI</sequence>
<proteinExistence type="predicted"/>
<keyword evidence="2" id="KW-0863">Zinc-finger</keyword>
<gene>
    <name evidence="5" type="ORF">GCM10023081_29260</name>
</gene>
<keyword evidence="1" id="KW-0479">Metal-binding</keyword>
<keyword evidence="6" id="KW-1185">Reference proteome</keyword>
<dbReference type="Proteomes" id="UP001500752">
    <property type="component" value="Unassembled WGS sequence"/>
</dbReference>
<dbReference type="PIRSF" id="PIRSF017292">
    <property type="entry name" value="UCP017292_Znf_CHY"/>
    <property type="match status" value="1"/>
</dbReference>
<dbReference type="InterPro" id="IPR052604">
    <property type="entry name" value="Mito_Tim_assembly_helper"/>
</dbReference>
<accession>A0ABP7CKE9</accession>
<dbReference type="RefSeq" id="WP_345151802.1">
    <property type="nucleotide sequence ID" value="NZ_BAABEO010000019.1"/>
</dbReference>
<dbReference type="Pfam" id="PF05495">
    <property type="entry name" value="zf-CHY"/>
    <property type="match status" value="1"/>
</dbReference>
<evidence type="ECO:0000313" key="6">
    <source>
        <dbReference type="Proteomes" id="UP001500752"/>
    </source>
</evidence>
<protein>
    <submittedName>
        <fullName evidence="5">CHY zinc finger protein</fullName>
    </submittedName>
</protein>
<feature type="domain" description="CHY-type" evidence="4">
    <location>
        <begin position="12"/>
        <end position="92"/>
    </location>
</feature>
<dbReference type="SUPFAM" id="SSF161219">
    <property type="entry name" value="CHY zinc finger-like"/>
    <property type="match status" value="1"/>
</dbReference>